<keyword evidence="2 9" id="KW-0031">Aminopeptidase</keyword>
<keyword evidence="5" id="KW-0378">Hydrolase</keyword>
<evidence type="ECO:0000256" key="5">
    <source>
        <dbReference type="ARBA" id="ARBA00022801"/>
    </source>
</evidence>
<dbReference type="AlphaFoldDB" id="A0A662Z3W1"/>
<feature type="binding site" evidence="8">
    <location>
        <position position="179"/>
    </location>
    <ligand>
        <name>Zn(2+)</name>
        <dbReference type="ChEBI" id="CHEBI:29105"/>
        <label>2</label>
    </ligand>
</feature>
<evidence type="ECO:0000256" key="7">
    <source>
        <dbReference type="PIRSR" id="PIRSR001123-1"/>
    </source>
</evidence>
<dbReference type="CDD" id="cd05656">
    <property type="entry name" value="M42_Frv"/>
    <property type="match status" value="1"/>
</dbReference>
<dbReference type="RefSeq" id="WP_091473734.1">
    <property type="nucleotide sequence ID" value="NZ_FOIT01000001.1"/>
</dbReference>
<evidence type="ECO:0000256" key="6">
    <source>
        <dbReference type="PIRNR" id="PIRNR001123"/>
    </source>
</evidence>
<accession>A0A662Z3W1</accession>
<evidence type="ECO:0000313" key="10">
    <source>
        <dbReference type="Proteomes" id="UP000243605"/>
    </source>
</evidence>
<evidence type="ECO:0000256" key="1">
    <source>
        <dbReference type="ARBA" id="ARBA00006272"/>
    </source>
</evidence>
<gene>
    <name evidence="9" type="ORF">SAMN05192557_0595</name>
</gene>
<dbReference type="Proteomes" id="UP000243605">
    <property type="component" value="Unassembled WGS sequence"/>
</dbReference>
<evidence type="ECO:0000256" key="8">
    <source>
        <dbReference type="PIRSR" id="PIRSR001123-2"/>
    </source>
</evidence>
<evidence type="ECO:0000256" key="2">
    <source>
        <dbReference type="ARBA" id="ARBA00022438"/>
    </source>
</evidence>
<feature type="binding site" evidence="8">
    <location>
        <position position="322"/>
    </location>
    <ligand>
        <name>Zn(2+)</name>
        <dbReference type="ChEBI" id="CHEBI:29105"/>
        <label>2</label>
    </ligand>
</feature>
<dbReference type="SUPFAM" id="SSF53187">
    <property type="entry name" value="Zn-dependent exopeptidases"/>
    <property type="match status" value="1"/>
</dbReference>
<dbReference type="InterPro" id="IPR023367">
    <property type="entry name" value="Peptidase_M42_dom2"/>
</dbReference>
<dbReference type="GO" id="GO:0004177">
    <property type="term" value="F:aminopeptidase activity"/>
    <property type="evidence" value="ECO:0007669"/>
    <property type="project" value="UniProtKB-UniRule"/>
</dbReference>
<feature type="binding site" evidence="8">
    <location>
        <position position="212"/>
    </location>
    <ligand>
        <name>Zn(2+)</name>
        <dbReference type="ChEBI" id="CHEBI:29105"/>
        <label>2</label>
    </ligand>
</feature>
<keyword evidence="10" id="KW-1185">Reference proteome</keyword>
<dbReference type="GO" id="GO:0006508">
    <property type="term" value="P:proteolysis"/>
    <property type="evidence" value="ECO:0007669"/>
    <property type="project" value="UniProtKB-KW"/>
</dbReference>
<evidence type="ECO:0000256" key="3">
    <source>
        <dbReference type="ARBA" id="ARBA00022670"/>
    </source>
</evidence>
<dbReference type="PANTHER" id="PTHR32481:SF21">
    <property type="entry name" value="AMINOPEPTIDASE YSDC-RELATED"/>
    <property type="match status" value="1"/>
</dbReference>
<dbReference type="Gene3D" id="3.40.630.10">
    <property type="entry name" value="Zn peptidases"/>
    <property type="match status" value="1"/>
</dbReference>
<dbReference type="InterPro" id="IPR051464">
    <property type="entry name" value="Peptidase_M42_aminopept"/>
</dbReference>
<dbReference type="OrthoDB" id="9772053at2"/>
<dbReference type="GO" id="GO:0046872">
    <property type="term" value="F:metal ion binding"/>
    <property type="evidence" value="ECO:0007669"/>
    <property type="project" value="UniProtKB-UniRule"/>
</dbReference>
<protein>
    <submittedName>
        <fullName evidence="9">Aminopeptidase FrvX</fullName>
    </submittedName>
</protein>
<dbReference type="PANTHER" id="PTHR32481">
    <property type="entry name" value="AMINOPEPTIDASE"/>
    <property type="match status" value="1"/>
</dbReference>
<evidence type="ECO:0000256" key="4">
    <source>
        <dbReference type="ARBA" id="ARBA00022723"/>
    </source>
</evidence>
<organism evidence="9 10">
    <name type="scientific">Aliicoccus persicus</name>
    <dbReference type="NCBI Taxonomy" id="930138"/>
    <lineage>
        <taxon>Bacteria</taxon>
        <taxon>Bacillati</taxon>
        <taxon>Bacillota</taxon>
        <taxon>Bacilli</taxon>
        <taxon>Bacillales</taxon>
        <taxon>Staphylococcaceae</taxon>
        <taxon>Aliicoccus</taxon>
    </lineage>
</organism>
<dbReference type="SUPFAM" id="SSF101821">
    <property type="entry name" value="Aminopeptidase/glucanase lid domain"/>
    <property type="match status" value="1"/>
</dbReference>
<dbReference type="Pfam" id="PF05343">
    <property type="entry name" value="Peptidase_M42"/>
    <property type="match status" value="1"/>
</dbReference>
<feature type="binding site" evidence="8">
    <location>
        <position position="65"/>
    </location>
    <ligand>
        <name>Zn(2+)</name>
        <dbReference type="ChEBI" id="CHEBI:29105"/>
        <label>1</label>
    </ligand>
</feature>
<evidence type="ECO:0000313" key="9">
    <source>
        <dbReference type="EMBL" id="SEV86620.1"/>
    </source>
</evidence>
<feature type="binding site" evidence="8">
    <location>
        <position position="234"/>
    </location>
    <ligand>
        <name>Zn(2+)</name>
        <dbReference type="ChEBI" id="CHEBI:29105"/>
        <label>1</label>
    </ligand>
</feature>
<dbReference type="InterPro" id="IPR008007">
    <property type="entry name" value="Peptidase_M42"/>
</dbReference>
<keyword evidence="3" id="KW-0645">Protease</keyword>
<name>A0A662Z3W1_9STAP</name>
<dbReference type="Gene3D" id="2.40.30.40">
    <property type="entry name" value="Peptidase M42, domain 2"/>
    <property type="match status" value="1"/>
</dbReference>
<dbReference type="EMBL" id="FOIT01000001">
    <property type="protein sequence ID" value="SEV86620.1"/>
    <property type="molecule type" value="Genomic_DNA"/>
</dbReference>
<dbReference type="PIRSF" id="PIRSF001123">
    <property type="entry name" value="PepA_GA"/>
    <property type="match status" value="1"/>
</dbReference>
<reference evidence="9 10" key="1">
    <citation type="submission" date="2016-10" db="EMBL/GenBank/DDBJ databases">
        <authorList>
            <person name="Varghese N."/>
            <person name="Submissions S."/>
        </authorList>
    </citation>
    <scope>NUCLEOTIDE SEQUENCE [LARGE SCALE GENOMIC DNA]</scope>
    <source>
        <strain evidence="9 10">IBRC-M10081</strain>
    </source>
</reference>
<keyword evidence="4 8" id="KW-0479">Metal-binding</keyword>
<comment type="similarity">
    <text evidence="1 6">Belongs to the peptidase M42 family.</text>
</comment>
<sequence>MDKQLQLLKEITDVNGIAGFETAVKDVMREYLTPVSDELVFDNLGGIFGKKKAKNGERTVLIGGHMDEVGFMVTRIDDKGYIKFNPVGGWWGQVMLSQRMNLTTDKGVLHGVIGSKPPHILSPEDRKKPVDIKNMFLDIGVASKEEAEEAGVKVGDMITPHCDFMEMTNKDFLLAKAWDNRFGCAAAIEVLQKLDGEDVNVNVVSGATVQEEVGLRGAKVAAHKVKPDLAISIDVGLAYDSPGMSEADGVGKMGDGPLVFLMDSSVIAHVGFRRHFQKVAAEKNIDVQLTALRGGGTDSGSFHVANDGVPSINIGVPTRYIHSNVSIMHRQDYNKVVELVTEVVKSLSDDVVDEIIGR</sequence>
<feature type="binding site" evidence="8">
    <location>
        <position position="179"/>
    </location>
    <ligand>
        <name>Zn(2+)</name>
        <dbReference type="ChEBI" id="CHEBI:29105"/>
        <label>1</label>
    </ligand>
</feature>
<proteinExistence type="inferred from homology"/>
<comment type="cofactor">
    <cofactor evidence="8">
        <name>a divalent metal cation</name>
        <dbReference type="ChEBI" id="CHEBI:60240"/>
    </cofactor>
    <text evidence="8">Binds 2 divalent metal cations per subunit.</text>
</comment>
<feature type="active site" description="Proton acceptor" evidence="7">
    <location>
        <position position="211"/>
    </location>
</feature>